<dbReference type="EMBL" id="JBEWSZ010000001">
    <property type="protein sequence ID" value="MET2825442.1"/>
    <property type="molecule type" value="Genomic_DNA"/>
</dbReference>
<dbReference type="Proteomes" id="UP001548832">
    <property type="component" value="Unassembled WGS sequence"/>
</dbReference>
<evidence type="ECO:0000313" key="2">
    <source>
        <dbReference type="EMBL" id="MET2825442.1"/>
    </source>
</evidence>
<dbReference type="SUPFAM" id="SSF53649">
    <property type="entry name" value="Alkaline phosphatase-like"/>
    <property type="match status" value="1"/>
</dbReference>
<dbReference type="InterPro" id="IPR000917">
    <property type="entry name" value="Sulfatase_N"/>
</dbReference>
<protein>
    <submittedName>
        <fullName evidence="2">Transporter</fullName>
    </submittedName>
</protein>
<dbReference type="InterPro" id="IPR017850">
    <property type="entry name" value="Alkaline_phosphatase_core_sf"/>
</dbReference>
<dbReference type="Pfam" id="PF13557">
    <property type="entry name" value="Phenol_MetA_deg"/>
    <property type="match status" value="1"/>
</dbReference>
<accession>A0ABV2D5Y1</accession>
<dbReference type="Pfam" id="PF00884">
    <property type="entry name" value="Sulfatase"/>
    <property type="match status" value="1"/>
</dbReference>
<organism evidence="2 3">
    <name type="scientific">Mesorhizobium shangrilense</name>
    <dbReference type="NCBI Taxonomy" id="460060"/>
    <lineage>
        <taxon>Bacteria</taxon>
        <taxon>Pseudomonadati</taxon>
        <taxon>Pseudomonadota</taxon>
        <taxon>Alphaproteobacteria</taxon>
        <taxon>Hyphomicrobiales</taxon>
        <taxon>Phyllobacteriaceae</taxon>
        <taxon>Mesorhizobium</taxon>
    </lineage>
</organism>
<sequence>MSKSISSQTGRSGPEISRRNVLLAGTALAAATAALASAPAVSPASAQPAGKPNILVIFGDDIGQSDISAYTFGLMGYRTPNIDRLAKEGMMFTDYYAEQSCTAGRSSFITGQATLRTGMSKVGLPGSGIGLQPQDITIATALKALDYATGQFGKNHLGDRNEFLPTVHGFDEFFGNLYYLNAEEEPENPDYPKDPQFKARFGPRGVLKCKAVETDDPTVDPRFAAPGTGIVPPVPGVYWGISNVYYHGEASGEVPIGNNTVALGMKGDIWTTALAAVYVPELHLPGNWTYAVQAVVPIGWTGVHATLGPLGTEQDVAALGDIAFAPVVLGWHNDALNTWFSASLTVTAPTGEWKNGDLAFIGLNYWTFTPAIGFTRLVPEYGLDLSAKLGIDINTKNNDTDYYSGAVAHLDLAVAKNLSENFSVGGLAGFLYQIQDDRGPSPMPMTGSGVVPSRSAHS</sequence>
<dbReference type="PROSITE" id="PS51318">
    <property type="entry name" value="TAT"/>
    <property type="match status" value="1"/>
</dbReference>
<dbReference type="PANTHER" id="PTHR43751">
    <property type="entry name" value="SULFATASE"/>
    <property type="match status" value="1"/>
</dbReference>
<reference evidence="2 3" key="1">
    <citation type="submission" date="2024-06" db="EMBL/GenBank/DDBJ databases">
        <authorList>
            <person name="Kim D.-U."/>
        </authorList>
    </citation>
    <scope>NUCLEOTIDE SEQUENCE [LARGE SCALE GENOMIC DNA]</scope>
    <source>
        <strain evidence="2 3">KACC15460</strain>
    </source>
</reference>
<keyword evidence="3" id="KW-1185">Reference proteome</keyword>
<dbReference type="InterPro" id="IPR025737">
    <property type="entry name" value="FApF"/>
</dbReference>
<evidence type="ECO:0000259" key="1">
    <source>
        <dbReference type="Pfam" id="PF00884"/>
    </source>
</evidence>
<dbReference type="Gene3D" id="3.40.720.10">
    <property type="entry name" value="Alkaline Phosphatase, subunit A"/>
    <property type="match status" value="1"/>
</dbReference>
<dbReference type="PANTHER" id="PTHR43751:SF2">
    <property type="entry name" value="SULFATASE N-TERMINAL DOMAIN-CONTAINING PROTEIN"/>
    <property type="match status" value="1"/>
</dbReference>
<name>A0ABV2D5Y1_9HYPH</name>
<dbReference type="RefSeq" id="WP_354457536.1">
    <property type="nucleotide sequence ID" value="NZ_JBEWSZ010000001.1"/>
</dbReference>
<evidence type="ECO:0000313" key="3">
    <source>
        <dbReference type="Proteomes" id="UP001548832"/>
    </source>
</evidence>
<proteinExistence type="predicted"/>
<comment type="caution">
    <text evidence="2">The sequence shown here is derived from an EMBL/GenBank/DDBJ whole genome shotgun (WGS) entry which is preliminary data.</text>
</comment>
<dbReference type="InterPro" id="IPR006311">
    <property type="entry name" value="TAT_signal"/>
</dbReference>
<dbReference type="InterPro" id="IPR052701">
    <property type="entry name" value="GAG_Ulvan_Degrading_Sulfatases"/>
</dbReference>
<feature type="domain" description="Sulfatase N-terminal" evidence="1">
    <location>
        <begin position="52"/>
        <end position="192"/>
    </location>
</feature>
<gene>
    <name evidence="2" type="ORF">ABVQ20_00465</name>
</gene>